<dbReference type="SUPFAM" id="SSF53901">
    <property type="entry name" value="Thiolase-like"/>
    <property type="match status" value="1"/>
</dbReference>
<evidence type="ECO:0000256" key="3">
    <source>
        <dbReference type="ARBA" id="ARBA00022679"/>
    </source>
</evidence>
<evidence type="ECO:0000256" key="2">
    <source>
        <dbReference type="ARBA" id="ARBA00022553"/>
    </source>
</evidence>
<keyword evidence="2" id="KW-0597">Phosphoprotein</keyword>
<reference evidence="7" key="1">
    <citation type="submission" date="2017-12" db="EMBL/GenBank/DDBJ databases">
        <authorList>
            <consortium name="DOE Joint Genome Institute"/>
            <person name="Mondo S.J."/>
            <person name="Kjaerbolling I."/>
            <person name="Vesth T.C."/>
            <person name="Frisvad J.C."/>
            <person name="Nybo J.L."/>
            <person name="Theobald S."/>
            <person name="Kuo A."/>
            <person name="Bowyer P."/>
            <person name="Matsuda Y."/>
            <person name="Lyhne E.K."/>
            <person name="Kogle M.E."/>
            <person name="Clum A."/>
            <person name="Lipzen A."/>
            <person name="Salamov A."/>
            <person name="Ngan C.Y."/>
            <person name="Daum C."/>
            <person name="Chiniquy J."/>
            <person name="Barry K."/>
            <person name="LaButti K."/>
            <person name="Haridas S."/>
            <person name="Simmons B.A."/>
            <person name="Magnuson J.K."/>
            <person name="Mortensen U.H."/>
            <person name="Larsen T.O."/>
            <person name="Grigoriev I.V."/>
            <person name="Baker S.E."/>
            <person name="Andersen M.R."/>
            <person name="Nordberg H.P."/>
            <person name="Cantor M.N."/>
            <person name="Hua S.X."/>
        </authorList>
    </citation>
    <scope>NUCLEOTIDE SEQUENCE [LARGE SCALE GENOMIC DNA]</scope>
    <source>
        <strain evidence="7">IBT 19404</strain>
    </source>
</reference>
<dbReference type="OrthoDB" id="329835at2759"/>
<evidence type="ECO:0000313" key="6">
    <source>
        <dbReference type="EMBL" id="PLN79469.1"/>
    </source>
</evidence>
<dbReference type="GO" id="GO:0006633">
    <property type="term" value="P:fatty acid biosynthetic process"/>
    <property type="evidence" value="ECO:0007669"/>
    <property type="project" value="InterPro"/>
</dbReference>
<dbReference type="Pfam" id="PF02801">
    <property type="entry name" value="Ketoacyl-synt_C"/>
    <property type="match status" value="1"/>
</dbReference>
<dbReference type="Pfam" id="PF00109">
    <property type="entry name" value="ketoacyl-synt"/>
    <property type="match status" value="1"/>
</dbReference>
<dbReference type="InterPro" id="IPR020841">
    <property type="entry name" value="PKS_Beta-ketoAc_synthase_dom"/>
</dbReference>
<dbReference type="EMBL" id="KZ559560">
    <property type="protein sequence ID" value="PLN79469.1"/>
    <property type="molecule type" value="Genomic_DNA"/>
</dbReference>
<comment type="similarity">
    <text evidence="4">Belongs to the thiolase-like superfamily. Beta-ketoacyl-ACP synthases family.</text>
</comment>
<accession>A0A2J5HQR0</accession>
<dbReference type="GO" id="GO:0044550">
    <property type="term" value="P:secondary metabolite biosynthetic process"/>
    <property type="evidence" value="ECO:0007669"/>
    <property type="project" value="TreeGrafter"/>
</dbReference>
<dbReference type="SMART" id="SM00825">
    <property type="entry name" value="PKS_KS"/>
    <property type="match status" value="1"/>
</dbReference>
<dbReference type="PANTHER" id="PTHR43775:SF20">
    <property type="entry name" value="HYBRID PKS-NRPS SYNTHETASE APDA"/>
    <property type="match status" value="1"/>
</dbReference>
<dbReference type="InterPro" id="IPR050091">
    <property type="entry name" value="PKS_NRPS_Biosynth_Enz"/>
</dbReference>
<dbReference type="Gene3D" id="3.40.47.10">
    <property type="match status" value="1"/>
</dbReference>
<gene>
    <name evidence="6" type="ORF">BDW42DRAFT_127105</name>
</gene>
<sequence length="431" mass="46734">MNSKPEPIAVVGSACRFPGSCNTPSKLWELLRAPKDLIQTIPKDRFNVKPFYHPDPTHHGTTNVQSSYFLDEDPSRFDASFFGIPPHEAECIDPQQRLLMETVYDALCAAGLPMEQLRGSPTAVYVGLMCDDWSTLVQTDIDEMPNYTGTGTARSIMSNRLSYFFDWHGPSMTIDTACSSSLVAVHEAVRILRAGESDVAIAAGANLILSPGQYVAESNLRMLSPTGRCRMWDAAADGYGRGEGIASVVLKTLTQALKDGDHIECIIRETGVNQDGRTTGITVPSSAAQTSLIRDTYRRAGLDVCSQMDRPQFFHAHGTGTKAGDPKEAEAIYQAFFSDTPDADKLFVGSIKTVIGHTEGTAGLASLIGTSLALQNSTIPPNMHFESLNPDILPFCQSLEVPVIATRWPTLAPGQVRRASINSFGESDEPC</sequence>
<keyword evidence="1" id="KW-0596">Phosphopantetheine</keyword>
<dbReference type="GO" id="GO:0004312">
    <property type="term" value="F:fatty acid synthase activity"/>
    <property type="evidence" value="ECO:0007669"/>
    <property type="project" value="TreeGrafter"/>
</dbReference>
<dbReference type="PANTHER" id="PTHR43775">
    <property type="entry name" value="FATTY ACID SYNTHASE"/>
    <property type="match status" value="1"/>
</dbReference>
<evidence type="ECO:0000256" key="4">
    <source>
        <dbReference type="RuleBase" id="RU003694"/>
    </source>
</evidence>
<evidence type="ECO:0000259" key="5">
    <source>
        <dbReference type="PROSITE" id="PS52004"/>
    </source>
</evidence>
<evidence type="ECO:0000256" key="1">
    <source>
        <dbReference type="ARBA" id="ARBA00022450"/>
    </source>
</evidence>
<organism evidence="6 7">
    <name type="scientific">Aspergillus taichungensis</name>
    <dbReference type="NCBI Taxonomy" id="482145"/>
    <lineage>
        <taxon>Eukaryota</taxon>
        <taxon>Fungi</taxon>
        <taxon>Dikarya</taxon>
        <taxon>Ascomycota</taxon>
        <taxon>Pezizomycotina</taxon>
        <taxon>Eurotiomycetes</taxon>
        <taxon>Eurotiomycetidae</taxon>
        <taxon>Eurotiales</taxon>
        <taxon>Aspergillaceae</taxon>
        <taxon>Aspergillus</taxon>
        <taxon>Aspergillus subgen. Circumdati</taxon>
    </lineage>
</organism>
<name>A0A2J5HQR0_9EURO</name>
<evidence type="ECO:0000313" key="7">
    <source>
        <dbReference type="Proteomes" id="UP000235023"/>
    </source>
</evidence>
<dbReference type="InterPro" id="IPR016039">
    <property type="entry name" value="Thiolase-like"/>
</dbReference>
<keyword evidence="3 4" id="KW-0808">Transferase</keyword>
<feature type="domain" description="Ketosynthase family 3 (KS3)" evidence="5">
    <location>
        <begin position="5"/>
        <end position="431"/>
    </location>
</feature>
<dbReference type="InterPro" id="IPR018201">
    <property type="entry name" value="Ketoacyl_synth_AS"/>
</dbReference>
<protein>
    <submittedName>
        <fullName evidence="6">Thiolase-like protein</fullName>
    </submittedName>
</protein>
<keyword evidence="7" id="KW-1185">Reference proteome</keyword>
<dbReference type="GO" id="GO:0004315">
    <property type="term" value="F:3-oxoacyl-[acyl-carrier-protein] synthase activity"/>
    <property type="evidence" value="ECO:0007669"/>
    <property type="project" value="InterPro"/>
</dbReference>
<dbReference type="AlphaFoldDB" id="A0A2J5HQR0"/>
<dbReference type="InterPro" id="IPR014030">
    <property type="entry name" value="Ketoacyl_synth_N"/>
</dbReference>
<dbReference type="PROSITE" id="PS52004">
    <property type="entry name" value="KS3_2"/>
    <property type="match status" value="1"/>
</dbReference>
<proteinExistence type="inferred from homology"/>
<dbReference type="Proteomes" id="UP000235023">
    <property type="component" value="Unassembled WGS sequence"/>
</dbReference>
<dbReference type="CDD" id="cd00833">
    <property type="entry name" value="PKS"/>
    <property type="match status" value="1"/>
</dbReference>
<dbReference type="PROSITE" id="PS00606">
    <property type="entry name" value="KS3_1"/>
    <property type="match status" value="1"/>
</dbReference>
<dbReference type="InterPro" id="IPR014031">
    <property type="entry name" value="Ketoacyl_synth_C"/>
</dbReference>